<protein>
    <submittedName>
        <fullName evidence="2">Uncharacterized protein</fullName>
    </submittedName>
</protein>
<reference evidence="2 3" key="1">
    <citation type="submission" date="2017-04" db="EMBL/GenBank/DDBJ databases">
        <title>Draft genome sequence of Marssonina coronaria NL1: causal agent of apple blotch.</title>
        <authorList>
            <person name="Cheng Q."/>
        </authorList>
    </citation>
    <scope>NUCLEOTIDE SEQUENCE [LARGE SCALE GENOMIC DNA]</scope>
    <source>
        <strain evidence="2 3">NL1</strain>
    </source>
</reference>
<dbReference type="Proteomes" id="UP000242519">
    <property type="component" value="Unassembled WGS sequence"/>
</dbReference>
<keyword evidence="3" id="KW-1185">Reference proteome</keyword>
<accession>A0A218YV73</accession>
<comment type="caution">
    <text evidence="2">The sequence shown here is derived from an EMBL/GenBank/DDBJ whole genome shotgun (WGS) entry which is preliminary data.</text>
</comment>
<gene>
    <name evidence="2" type="ORF">B2J93_9435</name>
</gene>
<evidence type="ECO:0000313" key="3">
    <source>
        <dbReference type="Proteomes" id="UP000242519"/>
    </source>
</evidence>
<dbReference type="InParanoid" id="A0A218YV73"/>
<dbReference type="EMBL" id="MZNU01000345">
    <property type="protein sequence ID" value="OWO99685.1"/>
    <property type="molecule type" value="Genomic_DNA"/>
</dbReference>
<evidence type="ECO:0000256" key="1">
    <source>
        <dbReference type="SAM" id="MobiDB-lite"/>
    </source>
</evidence>
<proteinExistence type="predicted"/>
<sequence length="202" mass="20391">MTTSSPVDVPVLCTRGRLVDAQTHAVDFHRGTRLGTRSHAGCSRPAARVGTAIGPAGARGGSAAGARGAALEDDLQTKGTERSVGICVPNTLLRLPQMGAARGITALPFAAAGTPLRLVGGALGSGDRVPQASSVAAHPSVAGRGKDGGLSRPTSGRHPNPNPNPVVAGPQLVGEPARARSEDQLVERAAATLHRHRLATAV</sequence>
<organism evidence="2 3">
    <name type="scientific">Diplocarpon coronariae</name>
    <dbReference type="NCBI Taxonomy" id="2795749"/>
    <lineage>
        <taxon>Eukaryota</taxon>
        <taxon>Fungi</taxon>
        <taxon>Dikarya</taxon>
        <taxon>Ascomycota</taxon>
        <taxon>Pezizomycotina</taxon>
        <taxon>Leotiomycetes</taxon>
        <taxon>Helotiales</taxon>
        <taxon>Drepanopezizaceae</taxon>
        <taxon>Diplocarpon</taxon>
    </lineage>
</organism>
<name>A0A218YV73_9HELO</name>
<evidence type="ECO:0000313" key="2">
    <source>
        <dbReference type="EMBL" id="OWO99685.1"/>
    </source>
</evidence>
<dbReference type="AlphaFoldDB" id="A0A218YV73"/>
<feature type="region of interest" description="Disordered" evidence="1">
    <location>
        <begin position="125"/>
        <end position="182"/>
    </location>
</feature>